<evidence type="ECO:0000313" key="1">
    <source>
        <dbReference type="EMBL" id="ETE68728.1"/>
    </source>
</evidence>
<organism evidence="1 2">
    <name type="scientific">Ophiophagus hannah</name>
    <name type="common">King cobra</name>
    <name type="synonym">Naja hannah</name>
    <dbReference type="NCBI Taxonomy" id="8665"/>
    <lineage>
        <taxon>Eukaryota</taxon>
        <taxon>Metazoa</taxon>
        <taxon>Chordata</taxon>
        <taxon>Craniata</taxon>
        <taxon>Vertebrata</taxon>
        <taxon>Euteleostomi</taxon>
        <taxon>Lepidosauria</taxon>
        <taxon>Squamata</taxon>
        <taxon>Bifurcata</taxon>
        <taxon>Unidentata</taxon>
        <taxon>Episquamata</taxon>
        <taxon>Toxicofera</taxon>
        <taxon>Serpentes</taxon>
        <taxon>Colubroidea</taxon>
        <taxon>Elapidae</taxon>
        <taxon>Elapinae</taxon>
        <taxon>Ophiophagus</taxon>
    </lineage>
</organism>
<dbReference type="AlphaFoldDB" id="V8P3Y3"/>
<keyword evidence="2" id="KW-1185">Reference proteome</keyword>
<gene>
    <name evidence="1" type="primary">Krtap5-5</name>
    <name evidence="1" type="ORF">L345_05489</name>
</gene>
<proteinExistence type="predicted"/>
<sequence length="278" mass="30075">MSYQCKQPCSCPTVCVKSAPAQTPCSPPSSCICVSEPVKVVKCPTSCQKSCTDTKAPAASCTSPCSSPCPVVCVSSCESKPACSCQTATCVVTTQSCDCTKPCQDTKSCAPAPEPCQTQTCTCIPVQLSQCCCGRIVLVPSCGKLASISNLVLGYYLALQHHLVVHPPNRQSLRHEIGYRKKPGVHHFAHEQEVVGFISVSMLSFSLTHTQTHKYRIQLTQCNQATQDRKHPMSSLESFQFFEFSLGWDDSKSRSRLLSSLPLLPSIPSPLPPFSNHA</sequence>
<dbReference type="OrthoDB" id="10544372at2759"/>
<feature type="non-terminal residue" evidence="1">
    <location>
        <position position="278"/>
    </location>
</feature>
<evidence type="ECO:0000313" key="2">
    <source>
        <dbReference type="Proteomes" id="UP000018936"/>
    </source>
</evidence>
<dbReference type="Proteomes" id="UP000018936">
    <property type="component" value="Unassembled WGS sequence"/>
</dbReference>
<comment type="caution">
    <text evidence="1">The sequence shown here is derived from an EMBL/GenBank/DDBJ whole genome shotgun (WGS) entry which is preliminary data.</text>
</comment>
<name>V8P3Y3_OPHHA</name>
<protein>
    <submittedName>
        <fullName evidence="1">Keratin-associated protein 5-5</fullName>
    </submittedName>
</protein>
<accession>V8P3Y3</accession>
<reference evidence="1 2" key="1">
    <citation type="journal article" date="2013" name="Proc. Natl. Acad. Sci. U.S.A.">
        <title>The king cobra genome reveals dynamic gene evolution and adaptation in the snake venom system.</title>
        <authorList>
            <person name="Vonk F.J."/>
            <person name="Casewell N.R."/>
            <person name="Henkel C.V."/>
            <person name="Heimberg A.M."/>
            <person name="Jansen H.J."/>
            <person name="McCleary R.J."/>
            <person name="Kerkkamp H.M."/>
            <person name="Vos R.A."/>
            <person name="Guerreiro I."/>
            <person name="Calvete J.J."/>
            <person name="Wuster W."/>
            <person name="Woods A.E."/>
            <person name="Logan J.M."/>
            <person name="Harrison R.A."/>
            <person name="Castoe T.A."/>
            <person name="de Koning A.P."/>
            <person name="Pollock D.D."/>
            <person name="Yandell M."/>
            <person name="Calderon D."/>
            <person name="Renjifo C."/>
            <person name="Currier R.B."/>
            <person name="Salgado D."/>
            <person name="Pla D."/>
            <person name="Sanz L."/>
            <person name="Hyder A.S."/>
            <person name="Ribeiro J.M."/>
            <person name="Arntzen J.W."/>
            <person name="van den Thillart G.E."/>
            <person name="Boetzer M."/>
            <person name="Pirovano W."/>
            <person name="Dirks R.P."/>
            <person name="Spaink H.P."/>
            <person name="Duboule D."/>
            <person name="McGlinn E."/>
            <person name="Kini R.M."/>
            <person name="Richardson M.K."/>
        </authorList>
    </citation>
    <scope>NUCLEOTIDE SEQUENCE</scope>
    <source>
        <tissue evidence="1">Blood</tissue>
    </source>
</reference>
<dbReference type="EMBL" id="AZIM01000954">
    <property type="protein sequence ID" value="ETE68728.1"/>
    <property type="molecule type" value="Genomic_DNA"/>
</dbReference>